<dbReference type="InterPro" id="IPR024904">
    <property type="entry name" value="OTCase_ArgI"/>
</dbReference>
<comment type="subcellular location">
    <subcellularLocation>
        <location evidence="6">Cytoplasm</location>
    </subcellularLocation>
</comment>
<dbReference type="PANTHER" id="PTHR45753">
    <property type="entry name" value="ORNITHINE CARBAMOYLTRANSFERASE, MITOCHONDRIAL"/>
    <property type="match status" value="1"/>
</dbReference>
<comment type="pathway">
    <text evidence="1 6">Amino-acid biosynthesis; L-arginine biosynthesis; L-arginine from L-ornithine and carbamoyl phosphate: step 1/3.</text>
</comment>
<keyword evidence="6" id="KW-0963">Cytoplasm</keyword>
<evidence type="ECO:0000313" key="9">
    <source>
        <dbReference type="EMBL" id="CAJ55167.1"/>
    </source>
</evidence>
<organism evidence="9 10">
    <name type="scientific">Lawsonia intracellularis (strain PHE/MN1-00)</name>
    <dbReference type="NCBI Taxonomy" id="363253"/>
    <lineage>
        <taxon>Bacteria</taxon>
        <taxon>Pseudomonadati</taxon>
        <taxon>Thermodesulfobacteriota</taxon>
        <taxon>Desulfovibrionia</taxon>
        <taxon>Desulfovibrionales</taxon>
        <taxon>Desulfovibrionaceae</taxon>
        <taxon>Lawsonia</taxon>
    </lineage>
</organism>
<evidence type="ECO:0000256" key="1">
    <source>
        <dbReference type="ARBA" id="ARBA00004975"/>
    </source>
</evidence>
<proteinExistence type="inferred from homology"/>
<evidence type="ECO:0000259" key="7">
    <source>
        <dbReference type="Pfam" id="PF00185"/>
    </source>
</evidence>
<evidence type="ECO:0000256" key="6">
    <source>
        <dbReference type="HAMAP-Rule" id="MF_01109"/>
    </source>
</evidence>
<dbReference type="HAMAP" id="MF_01109">
    <property type="entry name" value="OTCase"/>
    <property type="match status" value="1"/>
</dbReference>
<evidence type="ECO:0000256" key="3">
    <source>
        <dbReference type="ARBA" id="ARBA00013007"/>
    </source>
</evidence>
<dbReference type="PRINTS" id="PR00102">
    <property type="entry name" value="OTCASE"/>
</dbReference>
<feature type="binding site" evidence="6">
    <location>
        <position position="159"/>
    </location>
    <ligand>
        <name>L-ornithine</name>
        <dbReference type="ChEBI" id="CHEBI:46911"/>
    </ligand>
</feature>
<keyword evidence="4 6" id="KW-0808">Transferase</keyword>
<dbReference type="InterPro" id="IPR006130">
    <property type="entry name" value="Asp/Orn_carbamoylTrfase"/>
</dbReference>
<feature type="domain" description="Aspartate/ornithine carbamoyltransferase carbamoyl-P binding" evidence="8">
    <location>
        <begin position="4"/>
        <end position="141"/>
    </location>
</feature>
<feature type="binding site" evidence="6">
    <location>
        <begin position="50"/>
        <end position="53"/>
    </location>
    <ligand>
        <name>carbamoyl phosphate</name>
        <dbReference type="ChEBI" id="CHEBI:58228"/>
    </ligand>
</feature>
<dbReference type="GO" id="GO:0019240">
    <property type="term" value="P:citrulline biosynthetic process"/>
    <property type="evidence" value="ECO:0007669"/>
    <property type="project" value="TreeGrafter"/>
</dbReference>
<evidence type="ECO:0000256" key="5">
    <source>
        <dbReference type="ARBA" id="ARBA00048772"/>
    </source>
</evidence>
<dbReference type="SUPFAM" id="SSF53671">
    <property type="entry name" value="Aspartate/ornithine carbamoyltransferase"/>
    <property type="match status" value="1"/>
</dbReference>
<name>Q1MPB0_LAWIP</name>
<keyword evidence="6" id="KW-0028">Amino-acid biosynthesis</keyword>
<keyword evidence="10" id="KW-1185">Reference proteome</keyword>
<dbReference type="GO" id="GO:0005737">
    <property type="term" value="C:cytoplasm"/>
    <property type="evidence" value="ECO:0007669"/>
    <property type="project" value="UniProtKB-SubCell"/>
</dbReference>
<dbReference type="eggNOG" id="COG0078">
    <property type="taxonomic scope" value="Bacteria"/>
</dbReference>
<dbReference type="GO" id="GO:0042450">
    <property type="term" value="P:L-arginine biosynthetic process via ornithine"/>
    <property type="evidence" value="ECO:0007669"/>
    <property type="project" value="UniProtKB-UniRule"/>
</dbReference>
<dbReference type="AlphaFoldDB" id="Q1MPB0"/>
<dbReference type="Proteomes" id="UP000002430">
    <property type="component" value="Chromosome"/>
</dbReference>
<feature type="binding site" evidence="6">
    <location>
        <position position="287"/>
    </location>
    <ligand>
        <name>carbamoyl phosphate</name>
        <dbReference type="ChEBI" id="CHEBI:58228"/>
    </ligand>
</feature>
<dbReference type="InterPro" id="IPR036901">
    <property type="entry name" value="Asp/Orn_carbamoylTrfase_sf"/>
</dbReference>
<dbReference type="EMBL" id="AM180252">
    <property type="protein sequence ID" value="CAJ55167.1"/>
    <property type="molecule type" value="Genomic_DNA"/>
</dbReference>
<dbReference type="Pfam" id="PF00185">
    <property type="entry name" value="OTCace"/>
    <property type="match status" value="1"/>
</dbReference>
<dbReference type="GO" id="GO:0004585">
    <property type="term" value="F:ornithine carbamoyltransferase activity"/>
    <property type="evidence" value="ECO:0007669"/>
    <property type="project" value="UniProtKB-UniRule"/>
</dbReference>
<dbReference type="InterPro" id="IPR006132">
    <property type="entry name" value="Asp/Orn_carbamoyltranf_P-bd"/>
</dbReference>
<dbReference type="PANTHER" id="PTHR45753:SF3">
    <property type="entry name" value="ORNITHINE TRANSCARBAMYLASE, MITOCHONDRIAL"/>
    <property type="match status" value="1"/>
</dbReference>
<dbReference type="KEGG" id="lip:LI1113"/>
<comment type="similarity">
    <text evidence="2 6">Belongs to the aspartate/ornithine carbamoyltransferase superfamily. OTCase family.</text>
</comment>
<dbReference type="GO" id="GO:0016597">
    <property type="term" value="F:amino acid binding"/>
    <property type="evidence" value="ECO:0007669"/>
    <property type="project" value="InterPro"/>
</dbReference>
<dbReference type="UniPathway" id="UPA00068">
    <property type="reaction ID" value="UER00112"/>
</dbReference>
<feature type="binding site" evidence="6">
    <location>
        <begin position="128"/>
        <end position="131"/>
    </location>
    <ligand>
        <name>carbamoyl phosphate</name>
        <dbReference type="ChEBI" id="CHEBI:58228"/>
    </ligand>
</feature>
<dbReference type="InterPro" id="IPR002292">
    <property type="entry name" value="Orn/put_carbamltrans"/>
</dbReference>
<dbReference type="HOGENOM" id="CLU_043846_3_2_7"/>
<feature type="binding site" evidence="6">
    <location>
        <position position="219"/>
    </location>
    <ligand>
        <name>L-ornithine</name>
        <dbReference type="ChEBI" id="CHEBI:46911"/>
    </ligand>
</feature>
<dbReference type="Pfam" id="PF02729">
    <property type="entry name" value="OTCace_N"/>
    <property type="match status" value="1"/>
</dbReference>
<feature type="binding site" evidence="6">
    <location>
        <position position="101"/>
    </location>
    <ligand>
        <name>carbamoyl phosphate</name>
        <dbReference type="ChEBI" id="CHEBI:58228"/>
    </ligand>
</feature>
<evidence type="ECO:0000256" key="2">
    <source>
        <dbReference type="ARBA" id="ARBA00007805"/>
    </source>
</evidence>
<comment type="catalytic activity">
    <reaction evidence="5 6">
        <text>carbamoyl phosphate + L-ornithine = L-citrulline + phosphate + H(+)</text>
        <dbReference type="Rhea" id="RHEA:19513"/>
        <dbReference type="ChEBI" id="CHEBI:15378"/>
        <dbReference type="ChEBI" id="CHEBI:43474"/>
        <dbReference type="ChEBI" id="CHEBI:46911"/>
        <dbReference type="ChEBI" id="CHEBI:57743"/>
        <dbReference type="ChEBI" id="CHEBI:58228"/>
        <dbReference type="EC" id="2.1.3.3"/>
    </reaction>
</comment>
<dbReference type="EC" id="2.1.3.3" evidence="3 6"/>
<dbReference type="Gene3D" id="3.40.50.1370">
    <property type="entry name" value="Aspartate/ornithine carbamoyltransferase"/>
    <property type="match status" value="2"/>
</dbReference>
<feature type="binding site" evidence="6">
    <location>
        <begin position="223"/>
        <end position="224"/>
    </location>
    <ligand>
        <name>L-ornithine</name>
        <dbReference type="ChEBI" id="CHEBI:46911"/>
    </ligand>
</feature>
<evidence type="ECO:0000313" key="10">
    <source>
        <dbReference type="Proteomes" id="UP000002430"/>
    </source>
</evidence>
<keyword evidence="6" id="KW-0055">Arginine biosynthesis</keyword>
<sequence length="300" mass="34424">MINHFITIADLGQSKAWELLLRAKEMKDHKTNPYQCMQGKVAALLFEKASTRTRVSFEVAVRQLGGTTIFLTPNETQIGREEPLKDTIRVLSRYVDCIIIRTFEQKRLYELIQLGSIPIINALTDHGHPCQVMADLLTIYEQTSDIANINITWVGDGNNVLNSWIEASMYFPFKLTIATPKGYEPNKELIDFAQKNNAKISITNNPLLAVKDAHYIYTDVWTSMGQEKECKKRIEDFKDFCVDNTLMNQATPSVKFLHCLPAHRGEEVSDQVIESEKSLVWDQAENRLHMQKALLEWIFQ</sequence>
<accession>Q1MPB0</accession>
<protein>
    <recommendedName>
        <fullName evidence="3 6">Ornithine carbamoyltransferase</fullName>
        <shortName evidence="6">OTCase</shortName>
        <ecNumber evidence="3 6">2.1.3.3</ecNumber>
    </recommendedName>
</protein>
<dbReference type="PRINTS" id="PR00100">
    <property type="entry name" value="AOTCASE"/>
</dbReference>
<evidence type="ECO:0000256" key="4">
    <source>
        <dbReference type="ARBA" id="ARBA00022679"/>
    </source>
</evidence>
<dbReference type="NCBIfam" id="TIGR00658">
    <property type="entry name" value="orni_carb_tr"/>
    <property type="match status" value="1"/>
</dbReference>
<gene>
    <name evidence="6 9" type="primary">argF</name>
    <name evidence="9" type="ordered locus">LI1113</name>
</gene>
<dbReference type="InterPro" id="IPR006131">
    <property type="entry name" value="Asp_carbamoyltransf_Asp/Orn-bd"/>
</dbReference>
<dbReference type="RefSeq" id="WP_011527196.1">
    <property type="nucleotide sequence ID" value="NC_008011.1"/>
</dbReference>
<feature type="binding site" evidence="6">
    <location>
        <begin position="259"/>
        <end position="260"/>
    </location>
    <ligand>
        <name>carbamoyl phosphate</name>
        <dbReference type="ChEBI" id="CHEBI:58228"/>
    </ligand>
</feature>
<dbReference type="OrthoDB" id="9802587at2"/>
<dbReference type="FunFam" id="3.40.50.1370:FF:000008">
    <property type="entry name" value="Ornithine carbamoyltransferase"/>
    <property type="match status" value="1"/>
</dbReference>
<feature type="domain" description="Aspartate/ornithine carbamoyltransferase Asp/Orn-binding" evidence="7">
    <location>
        <begin position="148"/>
        <end position="297"/>
    </location>
</feature>
<dbReference type="PROSITE" id="PS00097">
    <property type="entry name" value="CARBAMOYLTRANSFERASE"/>
    <property type="match status" value="1"/>
</dbReference>
<dbReference type="NCBIfam" id="NF001986">
    <property type="entry name" value="PRK00779.1"/>
    <property type="match status" value="1"/>
</dbReference>
<dbReference type="STRING" id="363253.LI1113"/>
<feature type="binding site" evidence="6">
    <location>
        <position position="77"/>
    </location>
    <ligand>
        <name>carbamoyl phosphate</name>
        <dbReference type="ChEBI" id="CHEBI:58228"/>
    </ligand>
</feature>
<evidence type="ECO:0000259" key="8">
    <source>
        <dbReference type="Pfam" id="PF02729"/>
    </source>
</evidence>
<reference evidence="9 10" key="1">
    <citation type="submission" date="2005-11" db="EMBL/GenBank/DDBJ databases">
        <title>The complete genome sequence of Lawsonia intracellularis: the causative agent of proliferative enteropathy.</title>
        <authorList>
            <person name="Kaur K."/>
            <person name="Zhang Q."/>
            <person name="Beckler D."/>
            <person name="Munir S."/>
            <person name="Li L."/>
            <person name="Kinsley K."/>
            <person name="Herron L."/>
            <person name="Peterson A."/>
            <person name="May B."/>
            <person name="Singh S."/>
            <person name="Gebhart C."/>
            <person name="Kapur V."/>
        </authorList>
    </citation>
    <scope>NUCLEOTIDE SEQUENCE [LARGE SCALE GENOMIC DNA]</scope>
    <source>
        <strain evidence="9 10">PHE/MN1-00</strain>
    </source>
</reference>